<feature type="compositionally biased region" description="Basic residues" evidence="1">
    <location>
        <begin position="228"/>
        <end position="237"/>
    </location>
</feature>
<dbReference type="EMBL" id="ML220112">
    <property type="protein sequence ID" value="TGZ84815.1"/>
    <property type="molecule type" value="Genomic_DNA"/>
</dbReference>
<dbReference type="STRING" id="341454.A0A4V3SJP4"/>
<dbReference type="Pfam" id="PF20945">
    <property type="entry name" value="RMP1"/>
    <property type="match status" value="1"/>
</dbReference>
<evidence type="ECO:0000256" key="1">
    <source>
        <dbReference type="SAM" id="MobiDB-lite"/>
    </source>
</evidence>
<protein>
    <recommendedName>
        <fullName evidence="2">RNase MRP protein 1 RNA binding domain-containing protein</fullName>
    </recommendedName>
</protein>
<feature type="compositionally biased region" description="Basic and acidic residues" evidence="1">
    <location>
        <begin position="238"/>
        <end position="253"/>
    </location>
</feature>
<dbReference type="InParanoid" id="A0A4V3SJP4"/>
<evidence type="ECO:0000313" key="3">
    <source>
        <dbReference type="EMBL" id="TGZ84815.1"/>
    </source>
</evidence>
<name>A0A4V3SJP4_9PEZI</name>
<reference evidence="3 4" key="1">
    <citation type="submission" date="2019-04" db="EMBL/GenBank/DDBJ databases">
        <title>Comparative genomics and transcriptomics to analyze fruiting body development in filamentous ascomycetes.</title>
        <authorList>
            <consortium name="DOE Joint Genome Institute"/>
            <person name="Lutkenhaus R."/>
            <person name="Traeger S."/>
            <person name="Breuer J."/>
            <person name="Kuo A."/>
            <person name="Lipzen A."/>
            <person name="Pangilinan J."/>
            <person name="Dilworth D."/>
            <person name="Sandor L."/>
            <person name="Poggeler S."/>
            <person name="Barry K."/>
            <person name="Grigoriev I.V."/>
            <person name="Nowrousian M."/>
        </authorList>
    </citation>
    <scope>NUCLEOTIDE SEQUENCE [LARGE SCALE GENOMIC DNA]</scope>
    <source>
        <strain evidence="3 4">CBS 389.68</strain>
    </source>
</reference>
<organism evidence="3 4">
    <name type="scientific">Ascodesmis nigricans</name>
    <dbReference type="NCBI Taxonomy" id="341454"/>
    <lineage>
        <taxon>Eukaryota</taxon>
        <taxon>Fungi</taxon>
        <taxon>Dikarya</taxon>
        <taxon>Ascomycota</taxon>
        <taxon>Pezizomycotina</taxon>
        <taxon>Pezizomycetes</taxon>
        <taxon>Pezizales</taxon>
        <taxon>Ascodesmidaceae</taxon>
        <taxon>Ascodesmis</taxon>
    </lineage>
</organism>
<evidence type="ECO:0000259" key="2">
    <source>
        <dbReference type="Pfam" id="PF20945"/>
    </source>
</evidence>
<proteinExistence type="predicted"/>
<accession>A0A4V3SJP4</accession>
<sequence>MSLPTAPLPDTTLVPLLHDSHLLSLLHHRNRNQHRLTKWYRHLTTLHRHLRHLLHGSTLITTASTTPERDAAITRADQRISYLRDTVVPRAWDAFGTVVRDKQFAPLGIILWGVLGRVWMLLGGDEITAKEREAELEGLKDGEMRDVEGVEEGMEDVMEGEVLSREAYESAMKDVESAEGRVEVEALQRKKVRKGSPEEKEKKKKKKRMKEEESGGEAPIEDGERSKAVKQAKKGKKGKLEDATESPEQRQRSISEVPKKRKKRPVDEDSGGFGESIKSEEKKKKKSKKRKKDDDIDALFSGIF</sequence>
<keyword evidence="4" id="KW-1185">Reference proteome</keyword>
<feature type="domain" description="RNase MRP protein 1 RNA binding" evidence="2">
    <location>
        <begin position="22"/>
        <end position="117"/>
    </location>
</feature>
<dbReference type="PANTHER" id="PTHR37792">
    <property type="entry name" value="RIBONUCLEASE MRP PROTEIN SUBUNIT RMP1"/>
    <property type="match status" value="1"/>
</dbReference>
<gene>
    <name evidence="3" type="ORF">EX30DRAFT_337282</name>
</gene>
<dbReference type="InterPro" id="IPR047205">
    <property type="entry name" value="RMP1"/>
</dbReference>
<dbReference type="OrthoDB" id="5414547at2759"/>
<feature type="region of interest" description="Disordered" evidence="1">
    <location>
        <begin position="188"/>
        <end position="304"/>
    </location>
</feature>
<dbReference type="GO" id="GO:0042134">
    <property type="term" value="F:rRNA primary transcript binding"/>
    <property type="evidence" value="ECO:0007669"/>
    <property type="project" value="InterPro"/>
</dbReference>
<dbReference type="AlphaFoldDB" id="A0A4V3SJP4"/>
<dbReference type="GO" id="GO:0000172">
    <property type="term" value="C:ribonuclease MRP complex"/>
    <property type="evidence" value="ECO:0007669"/>
    <property type="project" value="InterPro"/>
</dbReference>
<evidence type="ECO:0000313" key="4">
    <source>
        <dbReference type="Proteomes" id="UP000298138"/>
    </source>
</evidence>
<dbReference type="GO" id="GO:0000466">
    <property type="term" value="P:maturation of 5.8S rRNA from tricistronic rRNA transcript (SSU-rRNA, 5.8S rRNA, LSU-rRNA)"/>
    <property type="evidence" value="ECO:0007669"/>
    <property type="project" value="TreeGrafter"/>
</dbReference>
<dbReference type="PANTHER" id="PTHR37792:SF1">
    <property type="entry name" value="RIBONUCLEASE MRP PROTEIN SUBUNIT RMP1"/>
    <property type="match status" value="1"/>
</dbReference>
<dbReference type="GO" id="GO:0000294">
    <property type="term" value="P:nuclear-transcribed mRNA catabolic process, RNase MRP-dependent"/>
    <property type="evidence" value="ECO:0007669"/>
    <property type="project" value="TreeGrafter"/>
</dbReference>
<dbReference type="InterPro" id="IPR047204">
    <property type="entry name" value="RMP1_RBD"/>
</dbReference>
<dbReference type="Proteomes" id="UP000298138">
    <property type="component" value="Unassembled WGS sequence"/>
</dbReference>